<feature type="region of interest" description="Disordered" evidence="1">
    <location>
        <begin position="1"/>
        <end position="21"/>
    </location>
</feature>
<proteinExistence type="predicted"/>
<feature type="compositionally biased region" description="Low complexity" evidence="1">
    <location>
        <begin position="1"/>
        <end position="12"/>
    </location>
</feature>
<reference evidence="2" key="1">
    <citation type="submission" date="2020-06" db="EMBL/GenBank/DDBJ databases">
        <authorList>
            <person name="Li T."/>
            <person name="Hu X."/>
            <person name="Zhang T."/>
            <person name="Song X."/>
            <person name="Zhang H."/>
            <person name="Dai N."/>
            <person name="Sheng W."/>
            <person name="Hou X."/>
            <person name="Wei L."/>
        </authorList>
    </citation>
    <scope>NUCLEOTIDE SEQUENCE</scope>
    <source>
        <strain evidence="2">KEN1</strain>
        <tissue evidence="2">Leaf</tissue>
    </source>
</reference>
<comment type="caution">
    <text evidence="2">The sequence shown here is derived from an EMBL/GenBank/DDBJ whole genome shotgun (WGS) entry which is preliminary data.</text>
</comment>
<reference evidence="2" key="2">
    <citation type="journal article" date="2024" name="Plant">
        <title>Genomic evolution and insights into agronomic trait innovations of Sesamum species.</title>
        <authorList>
            <person name="Miao H."/>
            <person name="Wang L."/>
            <person name="Qu L."/>
            <person name="Liu H."/>
            <person name="Sun Y."/>
            <person name="Le M."/>
            <person name="Wang Q."/>
            <person name="Wei S."/>
            <person name="Zheng Y."/>
            <person name="Lin W."/>
            <person name="Duan Y."/>
            <person name="Cao H."/>
            <person name="Xiong S."/>
            <person name="Wang X."/>
            <person name="Wei L."/>
            <person name="Li C."/>
            <person name="Ma Q."/>
            <person name="Ju M."/>
            <person name="Zhao R."/>
            <person name="Li G."/>
            <person name="Mu C."/>
            <person name="Tian Q."/>
            <person name="Mei H."/>
            <person name="Zhang T."/>
            <person name="Gao T."/>
            <person name="Zhang H."/>
        </authorList>
    </citation>
    <scope>NUCLEOTIDE SEQUENCE</scope>
    <source>
        <strain evidence="2">KEN1</strain>
    </source>
</reference>
<accession>A0AAW2TCC4</accession>
<protein>
    <submittedName>
        <fullName evidence="2">Uncharacterized protein</fullName>
    </submittedName>
</protein>
<evidence type="ECO:0000256" key="1">
    <source>
        <dbReference type="SAM" id="MobiDB-lite"/>
    </source>
</evidence>
<evidence type="ECO:0000313" key="2">
    <source>
        <dbReference type="EMBL" id="KAL0402094.1"/>
    </source>
</evidence>
<dbReference type="EMBL" id="JACGWN010000015">
    <property type="protein sequence ID" value="KAL0402094.1"/>
    <property type="molecule type" value="Genomic_DNA"/>
</dbReference>
<dbReference type="AlphaFoldDB" id="A0AAW2TCC4"/>
<sequence length="63" mass="6676">MPRSADPAADAPRITATQDAPAVELSPSLLGTLQQMITSAIREQLIVLLPAQVTTQPEVIIPE</sequence>
<name>A0AAW2TCC4_9LAMI</name>
<organism evidence="2">
    <name type="scientific">Sesamum latifolium</name>
    <dbReference type="NCBI Taxonomy" id="2727402"/>
    <lineage>
        <taxon>Eukaryota</taxon>
        <taxon>Viridiplantae</taxon>
        <taxon>Streptophyta</taxon>
        <taxon>Embryophyta</taxon>
        <taxon>Tracheophyta</taxon>
        <taxon>Spermatophyta</taxon>
        <taxon>Magnoliopsida</taxon>
        <taxon>eudicotyledons</taxon>
        <taxon>Gunneridae</taxon>
        <taxon>Pentapetalae</taxon>
        <taxon>asterids</taxon>
        <taxon>lamiids</taxon>
        <taxon>Lamiales</taxon>
        <taxon>Pedaliaceae</taxon>
        <taxon>Sesamum</taxon>
    </lineage>
</organism>
<gene>
    <name evidence="2" type="ORF">Slati_4239300</name>
</gene>